<accession>A0A831Z0E4</accession>
<sequence length="339" mass="38526">MEKTTDSKPIRDLSLDLLKGTAVFFMIVTHVNAFFYNAQAAWLNFFTWWGATICFVTFVFAYGWGYGIKFSKGPLDKWPTFKRVLGILLGYYLVSGWIYLIWWGRPATPAGLLKIFLLLDLPEFTEFILSFVFYGALVLLFDRFFIKLARSFWLPVLGIATYVLSRYLYGLDWGWATAGKSLLVGHENLNRWGFLSFFAIFAFGVTFGYHFLKSPRRRLWQLGLFAVSALAVLLLSRAGFSSERWPPSVLYLFWGLAYSFGALNVFPLLTKLPAVLSFFSYLGRNALDFFIGSTLVTITAADLIGYRRFPEAATLAVLTGVLAINYLLSRLIRKTPSPS</sequence>
<comment type="caution">
    <text evidence="2">The sequence shown here is derived from an EMBL/GenBank/DDBJ whole genome shotgun (WGS) entry which is preliminary data.</text>
</comment>
<proteinExistence type="predicted"/>
<feature type="transmembrane region" description="Helical" evidence="1">
    <location>
        <begin position="189"/>
        <end position="212"/>
    </location>
</feature>
<feature type="transmembrane region" description="Helical" evidence="1">
    <location>
        <begin position="45"/>
        <end position="64"/>
    </location>
</feature>
<evidence type="ECO:0000313" key="2">
    <source>
        <dbReference type="EMBL" id="HEX61575.1"/>
    </source>
</evidence>
<keyword evidence="1" id="KW-0812">Transmembrane</keyword>
<gene>
    <name evidence="2" type="ORF">ENR01_00220</name>
</gene>
<organism evidence="2">
    <name type="scientific">candidate division WWE3 bacterium</name>
    <dbReference type="NCBI Taxonomy" id="2053526"/>
    <lineage>
        <taxon>Bacteria</taxon>
        <taxon>Katanobacteria</taxon>
    </lineage>
</organism>
<feature type="transmembrane region" description="Helical" evidence="1">
    <location>
        <begin position="286"/>
        <end position="306"/>
    </location>
</feature>
<feature type="transmembrane region" description="Helical" evidence="1">
    <location>
        <begin position="124"/>
        <end position="145"/>
    </location>
</feature>
<feature type="transmembrane region" description="Helical" evidence="1">
    <location>
        <begin position="219"/>
        <end position="240"/>
    </location>
</feature>
<evidence type="ECO:0008006" key="3">
    <source>
        <dbReference type="Google" id="ProtNLM"/>
    </source>
</evidence>
<dbReference type="EMBL" id="DSPJ01000006">
    <property type="protein sequence ID" value="HEX61575.1"/>
    <property type="molecule type" value="Genomic_DNA"/>
</dbReference>
<feature type="transmembrane region" description="Helical" evidence="1">
    <location>
        <begin position="152"/>
        <end position="169"/>
    </location>
</feature>
<feature type="transmembrane region" description="Helical" evidence="1">
    <location>
        <begin position="84"/>
        <end position="104"/>
    </location>
</feature>
<feature type="transmembrane region" description="Helical" evidence="1">
    <location>
        <begin position="252"/>
        <end position="274"/>
    </location>
</feature>
<name>A0A831Z0E4_UNCKA</name>
<dbReference type="AlphaFoldDB" id="A0A831Z0E4"/>
<evidence type="ECO:0000256" key="1">
    <source>
        <dbReference type="SAM" id="Phobius"/>
    </source>
</evidence>
<feature type="transmembrane region" description="Helical" evidence="1">
    <location>
        <begin position="312"/>
        <end position="328"/>
    </location>
</feature>
<protein>
    <recommendedName>
        <fullName evidence="3">Acyltransferase 3 domain-containing protein</fullName>
    </recommendedName>
</protein>
<reference evidence="2" key="1">
    <citation type="journal article" date="2020" name="mSystems">
        <title>Genome- and Community-Level Interaction Insights into Carbon Utilization and Element Cycling Functions of Hydrothermarchaeota in Hydrothermal Sediment.</title>
        <authorList>
            <person name="Zhou Z."/>
            <person name="Liu Y."/>
            <person name="Xu W."/>
            <person name="Pan J."/>
            <person name="Luo Z.H."/>
            <person name="Li M."/>
        </authorList>
    </citation>
    <scope>NUCLEOTIDE SEQUENCE [LARGE SCALE GENOMIC DNA]</scope>
    <source>
        <strain evidence="2">SpSt-361</strain>
    </source>
</reference>
<feature type="transmembrane region" description="Helical" evidence="1">
    <location>
        <begin position="21"/>
        <end position="39"/>
    </location>
</feature>
<keyword evidence="1" id="KW-0472">Membrane</keyword>
<keyword evidence="1" id="KW-1133">Transmembrane helix</keyword>